<proteinExistence type="predicted"/>
<evidence type="ECO:0000313" key="2">
    <source>
        <dbReference type="EMBL" id="KAL0277044.1"/>
    </source>
</evidence>
<organism evidence="2">
    <name type="scientific">Menopon gallinae</name>
    <name type="common">poultry shaft louse</name>
    <dbReference type="NCBI Taxonomy" id="328185"/>
    <lineage>
        <taxon>Eukaryota</taxon>
        <taxon>Metazoa</taxon>
        <taxon>Ecdysozoa</taxon>
        <taxon>Arthropoda</taxon>
        <taxon>Hexapoda</taxon>
        <taxon>Insecta</taxon>
        <taxon>Pterygota</taxon>
        <taxon>Neoptera</taxon>
        <taxon>Paraneoptera</taxon>
        <taxon>Psocodea</taxon>
        <taxon>Troctomorpha</taxon>
        <taxon>Phthiraptera</taxon>
        <taxon>Amblycera</taxon>
        <taxon>Menoponidae</taxon>
        <taxon>Menopon</taxon>
    </lineage>
</organism>
<feature type="chain" id="PRO_5043520138" evidence="1">
    <location>
        <begin position="22"/>
        <end position="148"/>
    </location>
</feature>
<gene>
    <name evidence="2" type="ORF">PYX00_004465</name>
</gene>
<evidence type="ECO:0000256" key="1">
    <source>
        <dbReference type="SAM" id="SignalP"/>
    </source>
</evidence>
<dbReference type="AlphaFoldDB" id="A0AAW2I4H9"/>
<name>A0AAW2I4H9_9NEOP</name>
<feature type="signal peptide" evidence="1">
    <location>
        <begin position="1"/>
        <end position="21"/>
    </location>
</feature>
<comment type="caution">
    <text evidence="2">The sequence shown here is derived from an EMBL/GenBank/DDBJ whole genome shotgun (WGS) entry which is preliminary data.</text>
</comment>
<sequence length="148" mass="16547">MMKSLPLLLLLCVAAISLSSATPYNKYGRTCKDILCTTREECVMERDECTAFSDKCGTYPTCKRKPGQNTKGCAAMRCPTGHFCSIRQENCDRPPCQIKPTCIAFRTPSPNKASSSSSVLSRPSANRYSYNSPYNRNSWSFDRTFGRL</sequence>
<dbReference type="PANTHER" id="PTHR39956">
    <property type="entry name" value="GH09530P-RELATED"/>
    <property type="match status" value="1"/>
</dbReference>
<dbReference type="EMBL" id="JARGDH010000002">
    <property type="protein sequence ID" value="KAL0277044.1"/>
    <property type="molecule type" value="Genomic_DNA"/>
</dbReference>
<protein>
    <submittedName>
        <fullName evidence="2">Uncharacterized protein</fullName>
    </submittedName>
</protein>
<accession>A0AAW2I4H9</accession>
<reference evidence="2" key="1">
    <citation type="journal article" date="2024" name="Gigascience">
        <title>Chromosome-level genome of the poultry shaft louse Menopon gallinae provides insight into the host-switching and adaptive evolution of parasitic lice.</title>
        <authorList>
            <person name="Xu Y."/>
            <person name="Ma L."/>
            <person name="Liu S."/>
            <person name="Liang Y."/>
            <person name="Liu Q."/>
            <person name="He Z."/>
            <person name="Tian L."/>
            <person name="Duan Y."/>
            <person name="Cai W."/>
            <person name="Li H."/>
            <person name="Song F."/>
        </authorList>
    </citation>
    <scope>NUCLEOTIDE SEQUENCE</scope>
    <source>
        <strain evidence="2">Cailab_2023a</strain>
    </source>
</reference>
<keyword evidence="1" id="KW-0732">Signal</keyword>
<dbReference type="PANTHER" id="PTHR39956:SF1">
    <property type="entry name" value="GH09530P-RELATED"/>
    <property type="match status" value="1"/>
</dbReference>